<dbReference type="EMBL" id="FOTC01000001">
    <property type="protein sequence ID" value="SFK66024.1"/>
    <property type="molecule type" value="Genomic_DNA"/>
</dbReference>
<sequence>MSVPHPGGDPNANLYAQLKRDVLDRIPQIEAVEYVPDDIEAKQLRATFDSHRLDPPTGPESPELTVKWYRQDPHDWFQINYSDPNTGFHRKVKADAPRLDLGEEADNSVHKPRYEGRPTPSC</sequence>
<feature type="compositionally biased region" description="Basic and acidic residues" evidence="1">
    <location>
        <begin position="99"/>
        <end position="116"/>
    </location>
</feature>
<reference evidence="3" key="1">
    <citation type="submission" date="2016-10" db="EMBL/GenBank/DDBJ databases">
        <authorList>
            <person name="Varghese N."/>
            <person name="Submissions S."/>
        </authorList>
    </citation>
    <scope>NUCLEOTIDE SEQUENCE [LARGE SCALE GENOMIC DNA]</scope>
    <source>
        <strain evidence="3">CGMCC 1.7738</strain>
    </source>
</reference>
<dbReference type="AlphaFoldDB" id="A0A1I4BB86"/>
<dbReference type="Proteomes" id="UP000199607">
    <property type="component" value="Unassembled WGS sequence"/>
</dbReference>
<evidence type="ECO:0000313" key="3">
    <source>
        <dbReference type="Proteomes" id="UP000199607"/>
    </source>
</evidence>
<evidence type="ECO:0000256" key="1">
    <source>
        <dbReference type="SAM" id="MobiDB-lite"/>
    </source>
</evidence>
<proteinExistence type="predicted"/>
<name>A0A1I4BB86_9EURY</name>
<evidence type="ECO:0000313" key="2">
    <source>
        <dbReference type="EMBL" id="SFK66024.1"/>
    </source>
</evidence>
<accession>A0A1I4BB86</accession>
<keyword evidence="3" id="KW-1185">Reference proteome</keyword>
<protein>
    <submittedName>
        <fullName evidence="2">Uncharacterized protein</fullName>
    </submittedName>
</protein>
<feature type="region of interest" description="Disordered" evidence="1">
    <location>
        <begin position="99"/>
        <end position="122"/>
    </location>
</feature>
<gene>
    <name evidence="2" type="ORF">SAMN04487950_0445</name>
</gene>
<organism evidence="2 3">
    <name type="scientific">Halogranum rubrum</name>
    <dbReference type="NCBI Taxonomy" id="553466"/>
    <lineage>
        <taxon>Archaea</taxon>
        <taxon>Methanobacteriati</taxon>
        <taxon>Methanobacteriota</taxon>
        <taxon>Stenosarchaea group</taxon>
        <taxon>Halobacteria</taxon>
        <taxon>Halobacteriales</taxon>
        <taxon>Haloferacaceae</taxon>
    </lineage>
</organism>